<dbReference type="Proteomes" id="UP000444721">
    <property type="component" value="Unassembled WGS sequence"/>
</dbReference>
<feature type="compositionally biased region" description="Basic and acidic residues" evidence="1">
    <location>
        <begin position="392"/>
        <end position="406"/>
    </location>
</feature>
<feature type="region of interest" description="Disordered" evidence="1">
    <location>
        <begin position="309"/>
        <end position="532"/>
    </location>
</feature>
<feature type="compositionally biased region" description="Acidic residues" evidence="1">
    <location>
        <begin position="1143"/>
        <end position="1154"/>
    </location>
</feature>
<dbReference type="VEuPathDB" id="AmoebaDB:NF0069580"/>
<proteinExistence type="predicted"/>
<feature type="compositionally biased region" description="Low complexity" evidence="1">
    <location>
        <begin position="309"/>
        <end position="319"/>
    </location>
</feature>
<feature type="region of interest" description="Disordered" evidence="1">
    <location>
        <begin position="216"/>
        <end position="248"/>
    </location>
</feature>
<feature type="region of interest" description="Disordered" evidence="1">
    <location>
        <begin position="593"/>
        <end position="691"/>
    </location>
</feature>
<feature type="compositionally biased region" description="Low complexity" evidence="1">
    <location>
        <begin position="285"/>
        <end position="295"/>
    </location>
</feature>
<keyword evidence="3" id="KW-1185">Reference proteome</keyword>
<accession>A0A6A5C4T8</accession>
<feature type="compositionally biased region" description="Polar residues" evidence="1">
    <location>
        <begin position="520"/>
        <end position="532"/>
    </location>
</feature>
<feature type="region of interest" description="Disordered" evidence="1">
    <location>
        <begin position="99"/>
        <end position="131"/>
    </location>
</feature>
<feature type="region of interest" description="Disordered" evidence="1">
    <location>
        <begin position="266"/>
        <end position="295"/>
    </location>
</feature>
<dbReference type="EMBL" id="VFQX01000012">
    <property type="protein sequence ID" value="KAF0982121.1"/>
    <property type="molecule type" value="Genomic_DNA"/>
</dbReference>
<protein>
    <submittedName>
        <fullName evidence="2">Uncharacterized protein</fullName>
    </submittedName>
</protein>
<feature type="compositionally biased region" description="Low complexity" evidence="1">
    <location>
        <begin position="471"/>
        <end position="480"/>
    </location>
</feature>
<evidence type="ECO:0000313" key="3">
    <source>
        <dbReference type="Proteomes" id="UP000444721"/>
    </source>
</evidence>
<gene>
    <name evidence="2" type="ORF">FDP41_011982</name>
</gene>
<feature type="compositionally biased region" description="Polar residues" evidence="1">
    <location>
        <begin position="487"/>
        <end position="502"/>
    </location>
</feature>
<dbReference type="AlphaFoldDB" id="A0A6A5C4T8"/>
<feature type="compositionally biased region" description="Polar residues" evidence="1">
    <location>
        <begin position="14"/>
        <end position="23"/>
    </location>
</feature>
<feature type="compositionally biased region" description="Polar residues" evidence="1">
    <location>
        <begin position="373"/>
        <end position="384"/>
    </location>
</feature>
<comment type="caution">
    <text evidence="2">The sequence shown here is derived from an EMBL/GenBank/DDBJ whole genome shotgun (WGS) entry which is preliminary data.</text>
</comment>
<reference evidence="2 3" key="1">
    <citation type="journal article" date="2019" name="Sci. Rep.">
        <title>Nanopore sequencing improves the draft genome of the human pathogenic amoeba Naegleria fowleri.</title>
        <authorList>
            <person name="Liechti N."/>
            <person name="Schurch N."/>
            <person name="Bruggmann R."/>
            <person name="Wittwer M."/>
        </authorList>
    </citation>
    <scope>NUCLEOTIDE SEQUENCE [LARGE SCALE GENOMIC DNA]</scope>
    <source>
        <strain evidence="2 3">ATCC 30894</strain>
    </source>
</reference>
<feature type="compositionally biased region" description="Low complexity" evidence="1">
    <location>
        <begin position="216"/>
        <end position="247"/>
    </location>
</feature>
<feature type="region of interest" description="Disordered" evidence="1">
    <location>
        <begin position="1131"/>
        <end position="1154"/>
    </location>
</feature>
<dbReference type="GeneID" id="68119197"/>
<feature type="region of interest" description="Disordered" evidence="1">
    <location>
        <begin position="559"/>
        <end position="581"/>
    </location>
</feature>
<feature type="compositionally biased region" description="Low complexity" evidence="1">
    <location>
        <begin position="32"/>
        <end position="48"/>
    </location>
</feature>
<dbReference type="RefSeq" id="XP_044566834.1">
    <property type="nucleotide sequence ID" value="XM_044702451.1"/>
</dbReference>
<dbReference type="VEuPathDB" id="AmoebaDB:NfTy_023150"/>
<feature type="compositionally biased region" description="Polar residues" evidence="1">
    <location>
        <begin position="461"/>
        <end position="470"/>
    </location>
</feature>
<dbReference type="VEuPathDB" id="AmoebaDB:FDP41_011982"/>
<evidence type="ECO:0000313" key="2">
    <source>
        <dbReference type="EMBL" id="KAF0982121.1"/>
    </source>
</evidence>
<feature type="compositionally biased region" description="Polar residues" evidence="1">
    <location>
        <begin position="593"/>
        <end position="605"/>
    </location>
</feature>
<feature type="region of interest" description="Disordered" evidence="1">
    <location>
        <begin position="1"/>
        <end position="49"/>
    </location>
</feature>
<feature type="compositionally biased region" description="Pro residues" evidence="1">
    <location>
        <begin position="439"/>
        <end position="450"/>
    </location>
</feature>
<evidence type="ECO:0000256" key="1">
    <source>
        <dbReference type="SAM" id="MobiDB-lite"/>
    </source>
</evidence>
<sequence length="1154" mass="123752">MMMSPTELSKRSDSNNNLDNGSHISDGDTRRSSNATTSSSSNHCLSSSPQLIHSGVQGFSLETDMSALVGTSPKSLCSSIMKVMEGNALLDVCDEIGGSSSTQSETTTNHHAANTSTIHDSGGSNIQASSSSSSLGQAALASPSFDDGDNCRLVVPTKGGAAGMSTVDQGSSSSILIPTNSTTDLLKPSPVRTTASSILAPKIGNSILGMDTSSNITSSSNGNSLNSSSLVGSSNSNHHNHNSNNINRILPSLGFPSMMNTSMPPMPGFPMLPSSGTTPFPLPASSISSMSQTSMLQQPFPVQNSLIQSSSVSSNMTTNSKRKSNSPQITSKRKKMHQPYKSEKDNSDGDDNDESTGSSDQSDGDSGDESNKNSRGLVSSSTRPLTPLKQPDSSHVHHQENEEATRKTHPVSCLNHLSQSHRAFQGGSGSSGNLTLGIPPFPTPSNPPNNPFNTSPFLAPNSMSGSANMVSPSTTTSTTPLSRDHSNTLNLSVATQLQPMTTKSSHDDLSSKKKRKVRQASDTTANALQPSLTMSPSLMNSFLLFPPPRNHVDTTPSLTVTTTNNNNSNTISSPSTPLSSSTVMMNHFPTHHPNSGMFTTHAPTHSTNLSLAPSTALAPSSSNATTSTATNTSTHPIVIPSPSSLPPVLIASSSSHLSSPPLASSPDQKTHIRTTAESPTVIGPEKKASPGSTQISFKLWLKTLDTLSISKLKLVQEKVNQLLQEKESKKTPLAHATTLKEDHTISTDPMVIQTPVTTPGTNSQDSLIETNHDGVFEENDAAALLSSGGLSSIDTLLSVALADYSSQKDSKITPRSSKKFSIVTPPSPFLPPFPSSKSSTTPKMAIKSLTSDDDSDAGFSVESEALQIEGRQVEPFVREYKGHGYLYPGRRGLKSQQVKAPLCTFPGMRTTVLDIDKGGDSPTFIEGDDIVNPVIDLEHHLEFYIPDKDMTLYRNVRAYGLTLLKRVDRNCYIEESKILLARKPTNLSKSSSYSSENEYSLSIVAQEEKEYPADYSILLIETRGKKRNVNISEEDKISRYCEISHDYVTKQTKFRIGFRICKAQKKKHTKGIYMLRLVAFLHDDHPAVAGGTPSSSSSLFEPSSLQEFGIKKVLEESDTFKIVSRRSVVERTRINKRKKSTTNEDEDESPSSNP</sequence>
<feature type="compositionally biased region" description="Low complexity" evidence="1">
    <location>
        <begin position="606"/>
        <end position="666"/>
    </location>
</feature>
<organism evidence="2 3">
    <name type="scientific">Naegleria fowleri</name>
    <name type="common">Brain eating amoeba</name>
    <dbReference type="NCBI Taxonomy" id="5763"/>
    <lineage>
        <taxon>Eukaryota</taxon>
        <taxon>Discoba</taxon>
        <taxon>Heterolobosea</taxon>
        <taxon>Tetramitia</taxon>
        <taxon>Eutetramitia</taxon>
        <taxon>Vahlkampfiidae</taxon>
        <taxon>Naegleria</taxon>
    </lineage>
</organism>
<dbReference type="VEuPathDB" id="AmoebaDB:NF0069570"/>
<name>A0A6A5C4T8_NAEFO</name>
<dbReference type="OrthoDB" id="10566752at2759"/>